<sequence>MAEVAFGALEAAVCITEVVKLLYNYTHGVKDAKDDIRKLTQELFALKGALEHFHLHGQIGLEKSTQTQLHSMLQMTQESLNSIQARLGTPRSSTFGKFATTLSWPFKSREIQKHLDTIERAKTWFVMVILKDSSELTLAVYDEMKMVVQMIHQDMIDKQTREMMQETDDLLAWLGPVHVDEMLEKATRNKIPGTGRWILNDMLADWIECPDVDQPLIWVTGKSGSGKTVLFSTIIDELQRRYSQKSSTNVNFGYHCCSLDDAASQQVSNIFGSILAKAGHARPEILQHIAPYKRTSTSLVPQNSLSIAEVLEIMAYVLDSCDRFYVLVDALNETPHEEELVKALLQLCEQHSKIRILVTCTREPLTSSPAIKERVMDIDFVNNDIESYVLHRLATESCFRVLSPKIHTEIQQKIIAGADGMFRWAKLCMDRLSVLRTGRDVRGALQNLPTTLNDSYVAIFGRILDHDREIAREALMWLCFSLRPLTLDELAEAVVLRESDVNINDDCRLTRPILIIDICRDLVVRSDNFVTLAHDSIRTFLTSQYIRGTPVAFFALDPAVAHARILRKCLCYLNLGELASGPVEEVAAFFDRVQSYPLVSYAATYWPIHSEHCALTPEDETLILSFFDTKKLPNGSSFDSWVQLLLETQHMEVIKNTQPLYYAASFNMLSVLKILLRPSLRTDLNRPGGRFGSSPLFVAIWRGNMEAAKLLLEAGADSSLVDKPSLMTGQQLAHSLQLTDLLQMMEELPKQA</sequence>
<feature type="domain" description="Nephrocystin 3-like N-terminal" evidence="4">
    <location>
        <begin position="193"/>
        <end position="360"/>
    </location>
</feature>
<dbReference type="InterPro" id="IPR054471">
    <property type="entry name" value="GPIID_WHD"/>
</dbReference>
<dbReference type="SMART" id="SM00248">
    <property type="entry name" value="ANK"/>
    <property type="match status" value="2"/>
</dbReference>
<gene>
    <name evidence="5" type="ORF">EDB81DRAFT_82273</name>
</gene>
<keyword evidence="2" id="KW-0040">ANK repeat</keyword>
<protein>
    <submittedName>
        <fullName evidence="5">Ankyrin repeat protein</fullName>
    </submittedName>
</protein>
<evidence type="ECO:0000259" key="4">
    <source>
        <dbReference type="Pfam" id="PF24883"/>
    </source>
</evidence>
<dbReference type="Pfam" id="PF24883">
    <property type="entry name" value="NPHP3_N"/>
    <property type="match status" value="1"/>
</dbReference>
<dbReference type="SUPFAM" id="SSF52540">
    <property type="entry name" value="P-loop containing nucleoside triphosphate hydrolases"/>
    <property type="match status" value="1"/>
</dbReference>
<feature type="domain" description="GPI inositol-deacylase winged helix" evidence="3">
    <location>
        <begin position="468"/>
        <end position="544"/>
    </location>
</feature>
<comment type="caution">
    <text evidence="5">The sequence shown here is derived from an EMBL/GenBank/DDBJ whole genome shotgun (WGS) entry which is preliminary data.</text>
</comment>
<dbReference type="SUPFAM" id="SSF48403">
    <property type="entry name" value="Ankyrin repeat"/>
    <property type="match status" value="1"/>
</dbReference>
<dbReference type="OrthoDB" id="1577640at2759"/>
<dbReference type="Gene3D" id="1.25.40.20">
    <property type="entry name" value="Ankyrin repeat-containing domain"/>
    <property type="match status" value="1"/>
</dbReference>
<dbReference type="Pfam" id="PF22939">
    <property type="entry name" value="WHD_GPIID"/>
    <property type="match status" value="1"/>
</dbReference>
<evidence type="ECO:0000313" key="6">
    <source>
        <dbReference type="Proteomes" id="UP000738349"/>
    </source>
</evidence>
<dbReference type="Gene3D" id="3.40.50.300">
    <property type="entry name" value="P-loop containing nucleotide triphosphate hydrolases"/>
    <property type="match status" value="1"/>
</dbReference>
<dbReference type="PROSITE" id="PS50297">
    <property type="entry name" value="ANK_REP_REGION"/>
    <property type="match status" value="1"/>
</dbReference>
<keyword evidence="6" id="KW-1185">Reference proteome</keyword>
<dbReference type="Proteomes" id="UP000738349">
    <property type="component" value="Unassembled WGS sequence"/>
</dbReference>
<dbReference type="InterPro" id="IPR036770">
    <property type="entry name" value="Ankyrin_rpt-contain_sf"/>
</dbReference>
<keyword evidence="1" id="KW-0677">Repeat</keyword>
<evidence type="ECO:0000313" key="5">
    <source>
        <dbReference type="EMBL" id="KAH7136519.1"/>
    </source>
</evidence>
<dbReference type="PANTHER" id="PTHR10039:SF16">
    <property type="entry name" value="GPI INOSITOL-DEACYLASE"/>
    <property type="match status" value="1"/>
</dbReference>
<proteinExistence type="predicted"/>
<dbReference type="InterPro" id="IPR056884">
    <property type="entry name" value="NPHP3-like_N"/>
</dbReference>
<accession>A0A9P9IZZ6</accession>
<dbReference type="EMBL" id="JAGMUV010000013">
    <property type="protein sequence ID" value="KAH7136519.1"/>
    <property type="molecule type" value="Genomic_DNA"/>
</dbReference>
<evidence type="ECO:0000256" key="2">
    <source>
        <dbReference type="PROSITE-ProRule" id="PRU00023"/>
    </source>
</evidence>
<name>A0A9P9IZZ6_9HYPO</name>
<dbReference type="PANTHER" id="PTHR10039">
    <property type="entry name" value="AMELOGENIN"/>
    <property type="match status" value="1"/>
</dbReference>
<evidence type="ECO:0000259" key="3">
    <source>
        <dbReference type="Pfam" id="PF22939"/>
    </source>
</evidence>
<organism evidence="5 6">
    <name type="scientific">Dactylonectria macrodidyma</name>
    <dbReference type="NCBI Taxonomy" id="307937"/>
    <lineage>
        <taxon>Eukaryota</taxon>
        <taxon>Fungi</taxon>
        <taxon>Dikarya</taxon>
        <taxon>Ascomycota</taxon>
        <taxon>Pezizomycotina</taxon>
        <taxon>Sordariomycetes</taxon>
        <taxon>Hypocreomycetidae</taxon>
        <taxon>Hypocreales</taxon>
        <taxon>Nectriaceae</taxon>
        <taxon>Dactylonectria</taxon>
    </lineage>
</organism>
<reference evidence="5" key="1">
    <citation type="journal article" date="2021" name="Nat. Commun.">
        <title>Genetic determinants of endophytism in the Arabidopsis root mycobiome.</title>
        <authorList>
            <person name="Mesny F."/>
            <person name="Miyauchi S."/>
            <person name="Thiergart T."/>
            <person name="Pickel B."/>
            <person name="Atanasova L."/>
            <person name="Karlsson M."/>
            <person name="Huettel B."/>
            <person name="Barry K.W."/>
            <person name="Haridas S."/>
            <person name="Chen C."/>
            <person name="Bauer D."/>
            <person name="Andreopoulos W."/>
            <person name="Pangilinan J."/>
            <person name="LaButti K."/>
            <person name="Riley R."/>
            <person name="Lipzen A."/>
            <person name="Clum A."/>
            <person name="Drula E."/>
            <person name="Henrissat B."/>
            <person name="Kohler A."/>
            <person name="Grigoriev I.V."/>
            <person name="Martin F.M."/>
            <person name="Hacquard S."/>
        </authorList>
    </citation>
    <scope>NUCLEOTIDE SEQUENCE</scope>
    <source>
        <strain evidence="5">MPI-CAGE-AT-0147</strain>
    </source>
</reference>
<evidence type="ECO:0000256" key="1">
    <source>
        <dbReference type="ARBA" id="ARBA00022737"/>
    </source>
</evidence>
<dbReference type="Pfam" id="PF12796">
    <property type="entry name" value="Ank_2"/>
    <property type="match status" value="1"/>
</dbReference>
<dbReference type="AlphaFoldDB" id="A0A9P9IZZ6"/>
<dbReference type="InterPro" id="IPR002110">
    <property type="entry name" value="Ankyrin_rpt"/>
</dbReference>
<dbReference type="PROSITE" id="PS50088">
    <property type="entry name" value="ANK_REPEAT"/>
    <property type="match status" value="1"/>
</dbReference>
<feature type="repeat" description="ANK" evidence="2">
    <location>
        <begin position="691"/>
        <end position="723"/>
    </location>
</feature>
<dbReference type="InterPro" id="IPR027417">
    <property type="entry name" value="P-loop_NTPase"/>
</dbReference>